<protein>
    <recommendedName>
        <fullName evidence="4">Glycosyl transferase family 2</fullName>
    </recommendedName>
</protein>
<comment type="caution">
    <text evidence="2">The sequence shown here is derived from an EMBL/GenBank/DDBJ whole genome shotgun (WGS) entry which is preliminary data.</text>
</comment>
<sequence>MFIRLVLAGRVLLYEPDALILHSHRIDVATLRSQVRSYGSGLSAMITKQLVTDRTSRARILRRTLPGLQHLFSARSPKNARKAAGFPRSLTRAELLGLAGGPFLYLRGRRTARHPARRPAADRPARALVRR</sequence>
<proteinExistence type="predicted"/>
<dbReference type="AlphaFoldDB" id="A0A7W3IP50"/>
<reference evidence="2 3" key="1">
    <citation type="submission" date="2020-07" db="EMBL/GenBank/DDBJ databases">
        <title>Sequencing the genomes of 1000 actinobacteria strains.</title>
        <authorList>
            <person name="Klenk H.-P."/>
        </authorList>
    </citation>
    <scope>NUCLEOTIDE SEQUENCE [LARGE SCALE GENOMIC DNA]</scope>
    <source>
        <strain evidence="2 3">DSM 100723</strain>
    </source>
</reference>
<accession>A0A7W3IP50</accession>
<dbReference type="Proteomes" id="UP000523079">
    <property type="component" value="Unassembled WGS sequence"/>
</dbReference>
<evidence type="ECO:0000313" key="3">
    <source>
        <dbReference type="Proteomes" id="UP000523079"/>
    </source>
</evidence>
<organism evidence="2 3">
    <name type="scientific">Microlunatus kandeliicorticis</name>
    <dbReference type="NCBI Taxonomy" id="1759536"/>
    <lineage>
        <taxon>Bacteria</taxon>
        <taxon>Bacillati</taxon>
        <taxon>Actinomycetota</taxon>
        <taxon>Actinomycetes</taxon>
        <taxon>Propionibacteriales</taxon>
        <taxon>Propionibacteriaceae</taxon>
        <taxon>Microlunatus</taxon>
    </lineage>
</organism>
<keyword evidence="3" id="KW-1185">Reference proteome</keyword>
<dbReference type="EMBL" id="JACGWT010000001">
    <property type="protein sequence ID" value="MBA8792647.1"/>
    <property type="molecule type" value="Genomic_DNA"/>
</dbReference>
<evidence type="ECO:0008006" key="4">
    <source>
        <dbReference type="Google" id="ProtNLM"/>
    </source>
</evidence>
<gene>
    <name evidence="2" type="ORF">FHX74_000241</name>
</gene>
<feature type="region of interest" description="Disordered" evidence="1">
    <location>
        <begin position="110"/>
        <end position="131"/>
    </location>
</feature>
<evidence type="ECO:0000256" key="1">
    <source>
        <dbReference type="SAM" id="MobiDB-lite"/>
    </source>
</evidence>
<dbReference type="RefSeq" id="WP_235970076.1">
    <property type="nucleotide sequence ID" value="NZ_JACGWT010000001.1"/>
</dbReference>
<evidence type="ECO:0000313" key="2">
    <source>
        <dbReference type="EMBL" id="MBA8792647.1"/>
    </source>
</evidence>
<name>A0A7W3IP50_9ACTN</name>